<evidence type="ECO:0000313" key="4">
    <source>
        <dbReference type="EMBL" id="BAN66094.1"/>
    </source>
</evidence>
<keyword evidence="3" id="KW-0812">Transmembrane</keyword>
<organism evidence="4">
    <name type="scientific">Babesia bovis</name>
    <dbReference type="NCBI Taxonomy" id="5865"/>
    <lineage>
        <taxon>Eukaryota</taxon>
        <taxon>Sar</taxon>
        <taxon>Alveolata</taxon>
        <taxon>Apicomplexa</taxon>
        <taxon>Aconoidasida</taxon>
        <taxon>Piroplasmida</taxon>
        <taxon>Babesiidae</taxon>
        <taxon>Babesia</taxon>
    </lineage>
</organism>
<dbReference type="InterPro" id="IPR036322">
    <property type="entry name" value="WD40_repeat_dom_sf"/>
</dbReference>
<gene>
    <name evidence="4" type="primary">BBOV_I002930</name>
</gene>
<dbReference type="Gene3D" id="2.130.10.10">
    <property type="entry name" value="YVTN repeat-like/Quinoprotein amine dehydrogenase"/>
    <property type="match status" value="2"/>
</dbReference>
<dbReference type="PANTHER" id="PTHR19857:SF8">
    <property type="entry name" value="ANGIO-ASSOCIATED MIGRATORY CELL PROTEIN"/>
    <property type="match status" value="1"/>
</dbReference>
<accession>S6BIJ0</accession>
<dbReference type="InterPro" id="IPR051179">
    <property type="entry name" value="WD_repeat_multifunction"/>
</dbReference>
<keyword evidence="2" id="KW-0677">Repeat</keyword>
<keyword evidence="1" id="KW-0853">WD repeat</keyword>
<dbReference type="Pfam" id="PF00400">
    <property type="entry name" value="WD40"/>
    <property type="match status" value="1"/>
</dbReference>
<dbReference type="SUPFAM" id="SSF50978">
    <property type="entry name" value="WD40 repeat-like"/>
    <property type="match status" value="1"/>
</dbReference>
<keyword evidence="3" id="KW-0472">Membrane</keyword>
<sequence>MANENPDDVFEKDAVEDDVFYVKDDCVVEDSDEDEVSGHGKPIDTKYVCWTKEFNSELIALSVHPTFPGIAHVAVGSRDDKCLVVDFAASNGSSDSKETVLGPFAETVSCCAYSPDGAYLTLGCMDGLFTAYSCRGGNYEQISTVNGSNEGIEWISWLQDSSAVMFGGSGHMVYIWDPKAETSVCISTTDNNSCGKFCSYNGNNIAVLGGDNGHLSVVRYSNGTVGTVADVNLHSEIITCVDCHNTVQLAIAGLYDGGLYFVELSKNTVTASFLDDHEDTVEDVKFCSGSESTLAVSIGHDGKVITWDCERMVKLHVVLLSERLTRVLWVPSSTVIAASSIFGALFAIKNGKVIAKNRPHKSTVLDIAALPCSDREYALLSVSEDGSMMICQEMFEED</sequence>
<name>S6BIJ0_BABBO</name>
<dbReference type="PANTHER" id="PTHR19857">
    <property type="entry name" value="MITOCHONDRIAL DIVISION PROTEIN 1-RELATED"/>
    <property type="match status" value="1"/>
</dbReference>
<keyword evidence="3" id="KW-1133">Transmembrane helix</keyword>
<evidence type="ECO:0000256" key="2">
    <source>
        <dbReference type="ARBA" id="ARBA00022737"/>
    </source>
</evidence>
<protein>
    <submittedName>
        <fullName evidence="4">WD domain, G-beta repeat domain containing protein</fullName>
    </submittedName>
</protein>
<evidence type="ECO:0000256" key="1">
    <source>
        <dbReference type="ARBA" id="ARBA00022574"/>
    </source>
</evidence>
<dbReference type="AlphaFoldDB" id="S6BIJ0"/>
<dbReference type="VEuPathDB" id="PiroplasmaDB:BBOV_I002930"/>
<dbReference type="EMBL" id="AK442300">
    <property type="protein sequence ID" value="BAN66094.1"/>
    <property type="molecule type" value="mRNA"/>
</dbReference>
<dbReference type="SMART" id="SM00320">
    <property type="entry name" value="WD40"/>
    <property type="match status" value="6"/>
</dbReference>
<reference evidence="4" key="1">
    <citation type="journal article" date="2014" name="BMC Genomics">
        <title>The Babesia bovis gene and promoter model: an update from full-length EST analysis.</title>
        <authorList>
            <person name="Yamagishi J."/>
            <person name="Wakaguri H."/>
            <person name="Yokoyama N."/>
            <person name="Yamashita R."/>
            <person name="Suzuki Y."/>
            <person name="Xuan X."/>
            <person name="Igarashi I."/>
        </authorList>
    </citation>
    <scope>NUCLEOTIDE SEQUENCE</scope>
    <source>
        <strain evidence="4">Texas</strain>
    </source>
</reference>
<proteinExistence type="evidence at transcript level"/>
<dbReference type="InterPro" id="IPR001680">
    <property type="entry name" value="WD40_rpt"/>
</dbReference>
<evidence type="ECO:0000256" key="3">
    <source>
        <dbReference type="SAM" id="Phobius"/>
    </source>
</evidence>
<feature type="transmembrane region" description="Helical" evidence="3">
    <location>
        <begin position="328"/>
        <end position="348"/>
    </location>
</feature>
<dbReference type="InterPro" id="IPR015943">
    <property type="entry name" value="WD40/YVTN_repeat-like_dom_sf"/>
</dbReference>